<keyword evidence="3" id="KW-1185">Reference proteome</keyword>
<sequence length="139" mass="15543">RDVEDERHVLPRPRVREDLEEHVGRVGLDRLLGVALEGLDRVEDLRGEDQGRHAVRSDIGTSLVEPGDVRVVGRSSAAFMTRLAHNIIAWCVFRVGLRYEAKAREQSTGDRPSGGNRNDEGRGVEDRRTIGLDVKRPAD</sequence>
<organism evidence="2 3">
    <name type="scientific">Thalassiosira oceanica</name>
    <name type="common">Marine diatom</name>
    <dbReference type="NCBI Taxonomy" id="159749"/>
    <lineage>
        <taxon>Eukaryota</taxon>
        <taxon>Sar</taxon>
        <taxon>Stramenopiles</taxon>
        <taxon>Ochrophyta</taxon>
        <taxon>Bacillariophyta</taxon>
        <taxon>Coscinodiscophyceae</taxon>
        <taxon>Thalassiosirophycidae</taxon>
        <taxon>Thalassiosirales</taxon>
        <taxon>Thalassiosiraceae</taxon>
        <taxon>Thalassiosira</taxon>
    </lineage>
</organism>
<dbReference type="Proteomes" id="UP000266841">
    <property type="component" value="Unassembled WGS sequence"/>
</dbReference>
<name>K0TKU9_THAOC</name>
<dbReference type="EMBL" id="AGNL01007329">
    <property type="protein sequence ID" value="EJK71367.1"/>
    <property type="molecule type" value="Genomic_DNA"/>
</dbReference>
<reference evidence="2 3" key="1">
    <citation type="journal article" date="2012" name="Genome Biol.">
        <title>Genome and low-iron response of an oceanic diatom adapted to chronic iron limitation.</title>
        <authorList>
            <person name="Lommer M."/>
            <person name="Specht M."/>
            <person name="Roy A.S."/>
            <person name="Kraemer L."/>
            <person name="Andreson R."/>
            <person name="Gutowska M.A."/>
            <person name="Wolf J."/>
            <person name="Bergner S.V."/>
            <person name="Schilhabel M.B."/>
            <person name="Klostermeier U.C."/>
            <person name="Beiko R.G."/>
            <person name="Rosenstiel P."/>
            <person name="Hippler M."/>
            <person name="Laroche J."/>
        </authorList>
    </citation>
    <scope>NUCLEOTIDE SEQUENCE [LARGE SCALE GENOMIC DNA]</scope>
    <source>
        <strain evidence="2 3">CCMP1005</strain>
    </source>
</reference>
<accession>K0TKU9</accession>
<feature type="compositionally biased region" description="Basic and acidic residues" evidence="1">
    <location>
        <begin position="117"/>
        <end position="139"/>
    </location>
</feature>
<protein>
    <submittedName>
        <fullName evidence="2">Uncharacterized protein</fullName>
    </submittedName>
</protein>
<dbReference type="AlphaFoldDB" id="K0TKU9"/>
<comment type="caution">
    <text evidence="2">The sequence shown here is derived from an EMBL/GenBank/DDBJ whole genome shotgun (WGS) entry which is preliminary data.</text>
</comment>
<proteinExistence type="predicted"/>
<feature type="region of interest" description="Disordered" evidence="1">
    <location>
        <begin position="103"/>
        <end position="139"/>
    </location>
</feature>
<evidence type="ECO:0000256" key="1">
    <source>
        <dbReference type="SAM" id="MobiDB-lite"/>
    </source>
</evidence>
<evidence type="ECO:0000313" key="2">
    <source>
        <dbReference type="EMBL" id="EJK71367.1"/>
    </source>
</evidence>
<evidence type="ECO:0000313" key="3">
    <source>
        <dbReference type="Proteomes" id="UP000266841"/>
    </source>
</evidence>
<feature type="non-terminal residue" evidence="2">
    <location>
        <position position="1"/>
    </location>
</feature>
<gene>
    <name evidence="2" type="ORF">THAOC_07205</name>
</gene>